<dbReference type="EMBL" id="JAMKFB020000001">
    <property type="protein sequence ID" value="KAL0203271.1"/>
    <property type="molecule type" value="Genomic_DNA"/>
</dbReference>
<evidence type="ECO:0000313" key="1">
    <source>
        <dbReference type="EMBL" id="KAL0203271.1"/>
    </source>
</evidence>
<feature type="non-terminal residue" evidence="1">
    <location>
        <position position="1"/>
    </location>
</feature>
<reference evidence="1 2" key="1">
    <citation type="submission" date="2024-05" db="EMBL/GenBank/DDBJ databases">
        <title>Genome sequencing and assembly of Indian major carp, Cirrhinus mrigala (Hamilton, 1822).</title>
        <authorList>
            <person name="Mohindra V."/>
            <person name="Chowdhury L.M."/>
            <person name="Lal K."/>
            <person name="Jena J.K."/>
        </authorList>
    </citation>
    <scope>NUCLEOTIDE SEQUENCE [LARGE SCALE GENOMIC DNA]</scope>
    <source>
        <strain evidence="1">CM1030</strain>
        <tissue evidence="1">Blood</tissue>
    </source>
</reference>
<evidence type="ECO:0000313" key="2">
    <source>
        <dbReference type="Proteomes" id="UP001529510"/>
    </source>
</evidence>
<gene>
    <name evidence="1" type="ORF">M9458_001289</name>
</gene>
<dbReference type="Proteomes" id="UP001529510">
    <property type="component" value="Unassembled WGS sequence"/>
</dbReference>
<feature type="non-terminal residue" evidence="1">
    <location>
        <position position="52"/>
    </location>
</feature>
<keyword evidence="2" id="KW-1185">Reference proteome</keyword>
<protein>
    <submittedName>
        <fullName evidence="1">Uncharacterized protein</fullName>
    </submittedName>
</protein>
<organism evidence="1 2">
    <name type="scientific">Cirrhinus mrigala</name>
    <name type="common">Mrigala</name>
    <dbReference type="NCBI Taxonomy" id="683832"/>
    <lineage>
        <taxon>Eukaryota</taxon>
        <taxon>Metazoa</taxon>
        <taxon>Chordata</taxon>
        <taxon>Craniata</taxon>
        <taxon>Vertebrata</taxon>
        <taxon>Euteleostomi</taxon>
        <taxon>Actinopterygii</taxon>
        <taxon>Neopterygii</taxon>
        <taxon>Teleostei</taxon>
        <taxon>Ostariophysi</taxon>
        <taxon>Cypriniformes</taxon>
        <taxon>Cyprinidae</taxon>
        <taxon>Labeoninae</taxon>
        <taxon>Labeonini</taxon>
        <taxon>Cirrhinus</taxon>
    </lineage>
</organism>
<proteinExistence type="predicted"/>
<accession>A0ABD0RY53</accession>
<dbReference type="AlphaFoldDB" id="A0ABD0RY53"/>
<sequence length="52" mass="5458">GNSTVIEANVQYVFTDSDIGTFSLVFTLLGLGATTAPTTFYPTVLNTAISNN</sequence>
<name>A0ABD0RY53_CIRMR</name>
<comment type="caution">
    <text evidence="1">The sequence shown here is derived from an EMBL/GenBank/DDBJ whole genome shotgun (WGS) entry which is preliminary data.</text>
</comment>